<keyword evidence="3" id="KW-1185">Reference proteome</keyword>
<keyword evidence="1" id="KW-1133">Transmembrane helix</keyword>
<reference evidence="2" key="1">
    <citation type="submission" date="2022-12" db="EMBL/GenBank/DDBJ databases">
        <authorList>
            <person name="Petersen C."/>
        </authorList>
    </citation>
    <scope>NUCLEOTIDE SEQUENCE</scope>
    <source>
        <strain evidence="2">IBT 15544</strain>
    </source>
</reference>
<evidence type="ECO:0000313" key="3">
    <source>
        <dbReference type="Proteomes" id="UP001150904"/>
    </source>
</evidence>
<evidence type="ECO:0000256" key="1">
    <source>
        <dbReference type="SAM" id="Phobius"/>
    </source>
</evidence>
<keyword evidence="1" id="KW-0812">Transmembrane</keyword>
<dbReference type="Proteomes" id="UP001150904">
    <property type="component" value="Unassembled WGS sequence"/>
</dbReference>
<proteinExistence type="predicted"/>
<dbReference type="AlphaFoldDB" id="A0A9W9N930"/>
<dbReference type="OrthoDB" id="3254104at2759"/>
<dbReference type="GeneID" id="83176318"/>
<evidence type="ECO:0000313" key="2">
    <source>
        <dbReference type="EMBL" id="KAJ5215548.1"/>
    </source>
</evidence>
<sequence>MFVPMPGRVNRKLDVLEKMLEHFQSNSFKNDKSIHQVGTSNSHSNDSRYVEMLKEEAQMDLRYNITASTANWALLAGYLVVPGTFTSLQDSNKVQDALQANKTGRAILKTIQNPPLLVIACLFFAGGTTALFCLFRSRKIRNNYPWLINKIFIPASLNAAAGLLTPFVNIYTSRSGNWSLMAIVTTIVTGLSLLVFSSLLCFYKMFKLNKIIRQDEAGSEN</sequence>
<accession>A0A9W9N930</accession>
<keyword evidence="1" id="KW-0472">Membrane</keyword>
<reference evidence="2" key="2">
    <citation type="journal article" date="2023" name="IMA Fungus">
        <title>Comparative genomic study of the Penicillium genus elucidates a diverse pangenome and 15 lateral gene transfer events.</title>
        <authorList>
            <person name="Petersen C."/>
            <person name="Sorensen T."/>
            <person name="Nielsen M.R."/>
            <person name="Sondergaard T.E."/>
            <person name="Sorensen J.L."/>
            <person name="Fitzpatrick D.A."/>
            <person name="Frisvad J.C."/>
            <person name="Nielsen K.L."/>
        </authorList>
    </citation>
    <scope>NUCLEOTIDE SEQUENCE</scope>
    <source>
        <strain evidence="2">IBT 15544</strain>
    </source>
</reference>
<feature type="transmembrane region" description="Helical" evidence="1">
    <location>
        <begin position="147"/>
        <end position="168"/>
    </location>
</feature>
<gene>
    <name evidence="2" type="ORF">N7498_001955</name>
</gene>
<dbReference type="RefSeq" id="XP_058311361.1">
    <property type="nucleotide sequence ID" value="XM_058449017.1"/>
</dbReference>
<feature type="transmembrane region" description="Helical" evidence="1">
    <location>
        <begin position="180"/>
        <end position="203"/>
    </location>
</feature>
<protein>
    <submittedName>
        <fullName evidence="2">Uncharacterized protein</fullName>
    </submittedName>
</protein>
<organism evidence="2 3">
    <name type="scientific">Penicillium cinerascens</name>
    <dbReference type="NCBI Taxonomy" id="70096"/>
    <lineage>
        <taxon>Eukaryota</taxon>
        <taxon>Fungi</taxon>
        <taxon>Dikarya</taxon>
        <taxon>Ascomycota</taxon>
        <taxon>Pezizomycotina</taxon>
        <taxon>Eurotiomycetes</taxon>
        <taxon>Eurotiomycetidae</taxon>
        <taxon>Eurotiales</taxon>
        <taxon>Aspergillaceae</taxon>
        <taxon>Penicillium</taxon>
    </lineage>
</organism>
<feature type="transmembrane region" description="Helical" evidence="1">
    <location>
        <begin position="116"/>
        <end position="135"/>
    </location>
</feature>
<comment type="caution">
    <text evidence="2">The sequence shown here is derived from an EMBL/GenBank/DDBJ whole genome shotgun (WGS) entry which is preliminary data.</text>
</comment>
<name>A0A9W9N930_9EURO</name>
<dbReference type="EMBL" id="JAPQKR010000005">
    <property type="protein sequence ID" value="KAJ5215548.1"/>
    <property type="molecule type" value="Genomic_DNA"/>
</dbReference>